<dbReference type="AlphaFoldDB" id="K2MAR1"/>
<dbReference type="Pfam" id="PF05050">
    <property type="entry name" value="Methyltransf_21"/>
    <property type="match status" value="1"/>
</dbReference>
<dbReference type="OrthoDB" id="7272699at2"/>
<dbReference type="InterPro" id="IPR052514">
    <property type="entry name" value="SAM-dependent_MTase"/>
</dbReference>
<evidence type="ECO:0000313" key="2">
    <source>
        <dbReference type="EMBL" id="EKF18040.1"/>
    </source>
</evidence>
<dbReference type="InterPro" id="IPR006342">
    <property type="entry name" value="FkbM_mtfrase"/>
</dbReference>
<dbReference type="Gene3D" id="3.40.50.150">
    <property type="entry name" value="Vaccinia Virus protein VP39"/>
    <property type="match status" value="1"/>
</dbReference>
<dbReference type="PATRIC" id="fig|391937.3.peg.3125"/>
<dbReference type="EMBL" id="AMRM01000017">
    <property type="protein sequence ID" value="EKF18040.1"/>
    <property type="molecule type" value="Genomic_DNA"/>
</dbReference>
<evidence type="ECO:0000259" key="1">
    <source>
        <dbReference type="Pfam" id="PF05050"/>
    </source>
</evidence>
<organism evidence="2 3">
    <name type="scientific">Nitratireductor pacificus pht-3B</name>
    <dbReference type="NCBI Taxonomy" id="391937"/>
    <lineage>
        <taxon>Bacteria</taxon>
        <taxon>Pseudomonadati</taxon>
        <taxon>Pseudomonadota</taxon>
        <taxon>Alphaproteobacteria</taxon>
        <taxon>Hyphomicrobiales</taxon>
        <taxon>Phyllobacteriaceae</taxon>
        <taxon>Nitratireductor</taxon>
    </lineage>
</organism>
<evidence type="ECO:0000313" key="3">
    <source>
        <dbReference type="Proteomes" id="UP000006786"/>
    </source>
</evidence>
<dbReference type="eggNOG" id="COG2520">
    <property type="taxonomic scope" value="Bacteria"/>
</dbReference>
<keyword evidence="2" id="KW-0489">Methyltransferase</keyword>
<dbReference type="PANTHER" id="PTHR34203">
    <property type="entry name" value="METHYLTRANSFERASE, FKBM FAMILY PROTEIN"/>
    <property type="match status" value="1"/>
</dbReference>
<comment type="caution">
    <text evidence="2">The sequence shown here is derived from an EMBL/GenBank/DDBJ whole genome shotgun (WGS) entry which is preliminary data.</text>
</comment>
<dbReference type="SUPFAM" id="SSF53335">
    <property type="entry name" value="S-adenosyl-L-methionine-dependent methyltransferases"/>
    <property type="match status" value="1"/>
</dbReference>
<dbReference type="GO" id="GO:0008168">
    <property type="term" value="F:methyltransferase activity"/>
    <property type="evidence" value="ECO:0007669"/>
    <property type="project" value="UniProtKB-KW"/>
</dbReference>
<keyword evidence="3" id="KW-1185">Reference proteome</keyword>
<dbReference type="PANTHER" id="PTHR34203:SF15">
    <property type="entry name" value="SLL1173 PROTEIN"/>
    <property type="match status" value="1"/>
</dbReference>
<feature type="domain" description="Methyltransferase FkbM" evidence="1">
    <location>
        <begin position="55"/>
        <end position="226"/>
    </location>
</feature>
<name>K2MAR1_9HYPH</name>
<dbReference type="InterPro" id="IPR029063">
    <property type="entry name" value="SAM-dependent_MTases_sf"/>
</dbReference>
<accession>K2MAR1</accession>
<protein>
    <submittedName>
        <fullName evidence="2">FkbM family methyltransferase</fullName>
    </submittedName>
</protein>
<dbReference type="STRING" id="391937.NA2_15202"/>
<dbReference type="GO" id="GO:0032259">
    <property type="term" value="P:methylation"/>
    <property type="evidence" value="ECO:0007669"/>
    <property type="project" value="UniProtKB-KW"/>
</dbReference>
<dbReference type="Proteomes" id="UP000006786">
    <property type="component" value="Unassembled WGS sequence"/>
</dbReference>
<dbReference type="NCBIfam" id="TIGR01444">
    <property type="entry name" value="fkbM_fam"/>
    <property type="match status" value="1"/>
</dbReference>
<dbReference type="RefSeq" id="WP_008597903.1">
    <property type="nucleotide sequence ID" value="NZ_AMRM01000017.1"/>
</dbReference>
<reference evidence="2 3" key="1">
    <citation type="journal article" date="2012" name="J. Bacteriol.">
        <title>Genome Sequence of Nitratireductor pacificus Type Strain pht-3B.</title>
        <authorList>
            <person name="Lai Q."/>
            <person name="Li G."/>
            <person name="Shao Z."/>
        </authorList>
    </citation>
    <scope>NUCLEOTIDE SEQUENCE [LARGE SCALE GENOMIC DNA]</scope>
    <source>
        <strain evidence="3">pht-3B</strain>
    </source>
</reference>
<proteinExistence type="predicted"/>
<sequence length="260" mass="28681">MGNNTVLTETFFGSKIYVDSEDISLSPHIIKGGHWEPWVTEFLIRELRVGDVFLDIGANCGFFSLLASRLVKARGFVVAFEPQAKLAELLSNSLAVNGHADTSRVVAKAVGETAGTAHLGQVGNFRGSASLTPGFGEPHPDATDVSVVTLTEALHEIASETGRELRPTVIKIDVEGYEFNVWKGMQGVLDEAGSMVILMEFSPIRYVDQGQDPHTFIKEMREKGFSLSRLNYQSMEEDFDDAFVDELIGNKGYFDLVMRR</sequence>
<keyword evidence="2" id="KW-0808">Transferase</keyword>
<gene>
    <name evidence="2" type="ORF">NA2_15202</name>
</gene>